<evidence type="ECO:0000313" key="1">
    <source>
        <dbReference type="EMBL" id="QBD74760.1"/>
    </source>
</evidence>
<dbReference type="OrthoDB" id="980772at2"/>
<sequence>MLNSEIAVDFSPGLCYNKFWCARGCLTAARSFHPEIDGFVAYCRASFIEVTRERGLTGLKETAMDDAIHELKIRAEILHKHVRRYEPHALQRLCALPMFRHASIEELQETVSAIRRRDCLTIIATELGFATWPEARHVLTSTGPVDNFGDLLCLPPRASHLNRWYKGYVEAVEERNRSQGFLLAYRRQYLVVDYYYIEESLGLDPNDADWQELGYDWVHPCNGSARLRLYARLVGNLPRESF</sequence>
<name>A0A4P6JIM5_KTERU</name>
<organism evidence="1 2">
    <name type="scientific">Ktedonosporobacter rubrisoli</name>
    <dbReference type="NCBI Taxonomy" id="2509675"/>
    <lineage>
        <taxon>Bacteria</taxon>
        <taxon>Bacillati</taxon>
        <taxon>Chloroflexota</taxon>
        <taxon>Ktedonobacteria</taxon>
        <taxon>Ktedonobacterales</taxon>
        <taxon>Ktedonosporobacteraceae</taxon>
        <taxon>Ktedonosporobacter</taxon>
    </lineage>
</organism>
<gene>
    <name evidence="1" type="ORF">EPA93_01630</name>
</gene>
<protein>
    <submittedName>
        <fullName evidence="1">Uncharacterized protein</fullName>
    </submittedName>
</protein>
<dbReference type="KEGG" id="kbs:EPA93_01630"/>
<dbReference type="EMBL" id="CP035758">
    <property type="protein sequence ID" value="QBD74760.1"/>
    <property type="molecule type" value="Genomic_DNA"/>
</dbReference>
<reference evidence="1 2" key="1">
    <citation type="submission" date="2019-01" db="EMBL/GenBank/DDBJ databases">
        <title>Ktedonosporobacter rubrisoli SCAWS-G2.</title>
        <authorList>
            <person name="Huang Y."/>
            <person name="Yan B."/>
        </authorList>
    </citation>
    <scope>NUCLEOTIDE SEQUENCE [LARGE SCALE GENOMIC DNA]</scope>
    <source>
        <strain evidence="1 2">SCAWS-G2</strain>
    </source>
</reference>
<dbReference type="Proteomes" id="UP000290365">
    <property type="component" value="Chromosome"/>
</dbReference>
<dbReference type="AlphaFoldDB" id="A0A4P6JIM5"/>
<dbReference type="RefSeq" id="WP_129885359.1">
    <property type="nucleotide sequence ID" value="NZ_CP035758.1"/>
</dbReference>
<proteinExistence type="predicted"/>
<keyword evidence="2" id="KW-1185">Reference proteome</keyword>
<evidence type="ECO:0000313" key="2">
    <source>
        <dbReference type="Proteomes" id="UP000290365"/>
    </source>
</evidence>
<accession>A0A4P6JIM5</accession>